<sequence>MSVSLMGSSLPPSSSLPSVRLLVSASEAQITSALQNLRALYCPVRLPTVISTPISKRDQKSITSPPAPVDSGYASQDEDDDDEENTLEDVITALRADPFERTFATQWLNALLVRSEEMDINEEARERINDDAAFILSSLFESTDTDEEDALTRDFSFSTSSGEAIGVTLNDAPLSSSDHTAVGLQSWGASIVLSSMMCADPKRFALDPSILAPSPDIIELGAGTGLVSLVLAKLLPNIGIADAKITATDYHHDVLENCKLNIETNFPSSRSDVPQPVTTAVLDWSQPPPDLKASSNLLVASDVVYAPEHAAWLRDCAAHLLTTKGNFWLMVTVRKTGKFEGIPDTVESAFALEKCPRNESGMVFRILETEFVEKRRGIGRGDETGYNLYRIGWA</sequence>
<organism evidence="2 3">
    <name type="scientific">Curvularia clavata</name>
    <dbReference type="NCBI Taxonomy" id="95742"/>
    <lineage>
        <taxon>Eukaryota</taxon>
        <taxon>Fungi</taxon>
        <taxon>Dikarya</taxon>
        <taxon>Ascomycota</taxon>
        <taxon>Pezizomycotina</taxon>
        <taxon>Dothideomycetes</taxon>
        <taxon>Pleosporomycetidae</taxon>
        <taxon>Pleosporales</taxon>
        <taxon>Pleosporineae</taxon>
        <taxon>Pleosporaceae</taxon>
        <taxon>Curvularia</taxon>
    </lineage>
</organism>
<dbReference type="AlphaFoldDB" id="A0A9Q8ZAK2"/>
<protein>
    <recommendedName>
        <fullName evidence="4">S-adenosylmethionine-dependent methyltransferase</fullName>
    </recommendedName>
</protein>
<dbReference type="Gene3D" id="3.40.50.150">
    <property type="entry name" value="Vaccinia Virus protein VP39"/>
    <property type="match status" value="1"/>
</dbReference>
<dbReference type="Proteomes" id="UP001056012">
    <property type="component" value="Chromosome 4"/>
</dbReference>
<dbReference type="SUPFAM" id="SSF53335">
    <property type="entry name" value="S-adenosyl-L-methionine-dependent methyltransferases"/>
    <property type="match status" value="1"/>
</dbReference>
<evidence type="ECO:0000313" key="3">
    <source>
        <dbReference type="Proteomes" id="UP001056012"/>
    </source>
</evidence>
<proteinExistence type="predicted"/>
<name>A0A9Q8ZAK2_CURCL</name>
<dbReference type="InterPro" id="IPR029063">
    <property type="entry name" value="SAM-dependent_MTases_sf"/>
</dbReference>
<dbReference type="EMBL" id="CP089277">
    <property type="protein sequence ID" value="USP79049.1"/>
    <property type="molecule type" value="Genomic_DNA"/>
</dbReference>
<dbReference type="OrthoDB" id="433955at2759"/>
<keyword evidence="3" id="KW-1185">Reference proteome</keyword>
<feature type="region of interest" description="Disordered" evidence="1">
    <location>
        <begin position="55"/>
        <end position="84"/>
    </location>
</feature>
<dbReference type="PANTHER" id="PTHR14614:SF147">
    <property type="entry name" value="S-ADENOSYLMETHIONINE-DEPENDENT METHYLTRANSFERASE OF THE SEVEN BETA-STRAND FAMILY"/>
    <property type="match status" value="1"/>
</dbReference>
<evidence type="ECO:0008006" key="4">
    <source>
        <dbReference type="Google" id="ProtNLM"/>
    </source>
</evidence>
<dbReference type="Pfam" id="PF10294">
    <property type="entry name" value="Methyltransf_16"/>
    <property type="match status" value="1"/>
</dbReference>
<dbReference type="CDD" id="cd02440">
    <property type="entry name" value="AdoMet_MTases"/>
    <property type="match status" value="1"/>
</dbReference>
<dbReference type="GO" id="GO:0008757">
    <property type="term" value="F:S-adenosylmethionine-dependent methyltransferase activity"/>
    <property type="evidence" value="ECO:0007669"/>
    <property type="project" value="UniProtKB-ARBA"/>
</dbReference>
<evidence type="ECO:0000313" key="2">
    <source>
        <dbReference type="EMBL" id="USP79049.1"/>
    </source>
</evidence>
<dbReference type="PANTHER" id="PTHR14614">
    <property type="entry name" value="HEPATOCELLULAR CARCINOMA-ASSOCIATED ANTIGEN"/>
    <property type="match status" value="1"/>
</dbReference>
<evidence type="ECO:0000256" key="1">
    <source>
        <dbReference type="SAM" id="MobiDB-lite"/>
    </source>
</evidence>
<reference evidence="2" key="1">
    <citation type="submission" date="2021-12" db="EMBL/GenBank/DDBJ databases">
        <title>Curvularia clavata genome.</title>
        <authorList>
            <person name="Cao Y."/>
        </authorList>
    </citation>
    <scope>NUCLEOTIDE SEQUENCE</scope>
    <source>
        <strain evidence="2">Yc1106</strain>
    </source>
</reference>
<dbReference type="InterPro" id="IPR019410">
    <property type="entry name" value="Methyltransf_16"/>
</dbReference>
<dbReference type="VEuPathDB" id="FungiDB:yc1106_06323"/>
<gene>
    <name evidence="2" type="ORF">yc1106_06323</name>
</gene>
<accession>A0A9Q8ZAK2</accession>